<name>A0A401ZMN8_9CHLR</name>
<proteinExistence type="predicted"/>
<protein>
    <submittedName>
        <fullName evidence="1">Uncharacterized protein</fullName>
    </submittedName>
</protein>
<evidence type="ECO:0000313" key="1">
    <source>
        <dbReference type="EMBL" id="GCE08118.1"/>
    </source>
</evidence>
<dbReference type="Proteomes" id="UP000287224">
    <property type="component" value="Unassembled WGS sequence"/>
</dbReference>
<accession>A0A401ZMN8</accession>
<evidence type="ECO:0000313" key="2">
    <source>
        <dbReference type="Proteomes" id="UP000287224"/>
    </source>
</evidence>
<dbReference type="EMBL" id="BIFQ01000002">
    <property type="protein sequence ID" value="GCE08118.1"/>
    <property type="molecule type" value="Genomic_DNA"/>
</dbReference>
<dbReference type="AlphaFoldDB" id="A0A401ZMN8"/>
<comment type="caution">
    <text evidence="1">The sequence shown here is derived from an EMBL/GenBank/DDBJ whole genome shotgun (WGS) entry which is preliminary data.</text>
</comment>
<keyword evidence="2" id="KW-1185">Reference proteome</keyword>
<sequence length="564" mass="63259">MPEVQIAVEHVIFTRVERTYSPQGYSGYQIVYQSPSLGAETAQIEKYVQCFQPGKQPVRRHQFFWTEKGQAVFTRSVPLTSPDPEVIDKNQRDAFLVHALVVSREHFARVRNDPFAIFAAAENNQLLTTDVAQLVAYLRKDPPPTQLVVPIRSGAMYPPEWSVWNLYLLCVAAPNLHEQKQSILMIAADPEEIFQLLSCMLAWLPADQRVACTFDTFVDHCTPPAGNFWIVGGTRSIGNSSFISMPLAERKVVSLKGSDERSLYTTWFAYALQNTESDAQINEDLYTAQVVAEVFTAHRALPAFPLSKRALNTFYNLNSRAITTRLAKALATVLPGHIAELLAPSLHTYIYEPLPTILSIAAQETCDTQMLAHITLAKIVYYWLLNEQPEWKEWESVLTFSEQATYMPLILLANVKAKARPQTLLSSMKARSPFFSTSDDKPQAQDVAVGALLKTGELPQVLDELLAGVQPVQDPLPSDTAQAARQSQSSSTRRLQLSDEEFQMLVNALLHQQAGNLLQGRCVWRVEYLQNSRIVRSLVKAVDASQNVAAEFVHALHHHPLYSR</sequence>
<reference evidence="2" key="1">
    <citation type="submission" date="2018-12" db="EMBL/GenBank/DDBJ databases">
        <title>Tengunoibacter tsumagoiensis gen. nov., sp. nov., Dictyobacter kobayashii sp. nov., D. alpinus sp. nov., and D. joshuensis sp. nov. and description of Dictyobacteraceae fam. nov. within the order Ktedonobacterales isolated from Tengu-no-mugimeshi.</title>
        <authorList>
            <person name="Wang C.M."/>
            <person name="Zheng Y."/>
            <person name="Sakai Y."/>
            <person name="Toyoda A."/>
            <person name="Minakuchi Y."/>
            <person name="Abe K."/>
            <person name="Yokota A."/>
            <person name="Yabe S."/>
        </authorList>
    </citation>
    <scope>NUCLEOTIDE SEQUENCE [LARGE SCALE GENOMIC DNA]</scope>
    <source>
        <strain evidence="2">S-27</strain>
    </source>
</reference>
<gene>
    <name evidence="1" type="ORF">KDAU_54470</name>
</gene>
<organism evidence="1 2">
    <name type="scientific">Dictyobacter aurantiacus</name>
    <dbReference type="NCBI Taxonomy" id="1936993"/>
    <lineage>
        <taxon>Bacteria</taxon>
        <taxon>Bacillati</taxon>
        <taxon>Chloroflexota</taxon>
        <taxon>Ktedonobacteria</taxon>
        <taxon>Ktedonobacterales</taxon>
        <taxon>Dictyobacteraceae</taxon>
        <taxon>Dictyobacter</taxon>
    </lineage>
</organism>